<evidence type="ECO:0000313" key="3">
    <source>
        <dbReference type="Proteomes" id="UP001143304"/>
    </source>
</evidence>
<dbReference type="Proteomes" id="UP001143304">
    <property type="component" value="Unassembled WGS sequence"/>
</dbReference>
<dbReference type="Pfam" id="PF13511">
    <property type="entry name" value="DUF4124"/>
    <property type="match status" value="1"/>
</dbReference>
<protein>
    <submittedName>
        <fullName evidence="2">DUF4124 domain-containing protein</fullName>
    </submittedName>
</protein>
<organism evidence="2 3">
    <name type="scientific">Candidatus Marimicrobium litorale</name>
    <dbReference type="NCBI Taxonomy" id="2518991"/>
    <lineage>
        <taxon>Bacteria</taxon>
        <taxon>Pseudomonadati</taxon>
        <taxon>Pseudomonadota</taxon>
        <taxon>Gammaproteobacteria</taxon>
        <taxon>Cellvibrionales</taxon>
        <taxon>Halieaceae</taxon>
        <taxon>Marimicrobium</taxon>
    </lineage>
</organism>
<feature type="domain" description="DUF4124" evidence="1">
    <location>
        <begin position="53"/>
        <end position="109"/>
    </location>
</feature>
<reference evidence="2" key="1">
    <citation type="submission" date="2019-02" db="EMBL/GenBank/DDBJ databases">
        <authorList>
            <person name="Li S.-H."/>
        </authorList>
    </citation>
    <scope>NUCLEOTIDE SEQUENCE</scope>
    <source>
        <strain evidence="2">IMCC11814</strain>
    </source>
</reference>
<accession>A0ABT3T8K6</accession>
<proteinExistence type="predicted"/>
<comment type="caution">
    <text evidence="2">The sequence shown here is derived from an EMBL/GenBank/DDBJ whole genome shotgun (WGS) entry which is preliminary data.</text>
</comment>
<keyword evidence="3" id="KW-1185">Reference proteome</keyword>
<dbReference type="EMBL" id="SHNO01000001">
    <property type="protein sequence ID" value="MCX2978510.1"/>
    <property type="molecule type" value="Genomic_DNA"/>
</dbReference>
<dbReference type="InterPro" id="IPR025392">
    <property type="entry name" value="DUF4124"/>
</dbReference>
<gene>
    <name evidence="2" type="ORF">EYC82_14180</name>
</gene>
<sequence>MQCTVHAPRVESGLRRQVSAHIMEPTLFVKTIRQEGDIRHSLGNILMVIILNLVFYSPQTLAQVYKWVDNKGNTHFGDKPREADKAESAEPVEVIESYRPATQTDSEQAAFDLEQATLRRKTEMLRQEDAEERRVAKEARRARKDAVCNELDERITQLTTTRQVGGVRTFYYTVEEDGKSVTSSRQKEIVATLKQQHAKAGC</sequence>
<evidence type="ECO:0000313" key="2">
    <source>
        <dbReference type="EMBL" id="MCX2978510.1"/>
    </source>
</evidence>
<evidence type="ECO:0000259" key="1">
    <source>
        <dbReference type="Pfam" id="PF13511"/>
    </source>
</evidence>
<name>A0ABT3T8K6_9GAMM</name>